<accession>A0A9X3BXV2</accession>
<dbReference type="CDD" id="cd19531">
    <property type="entry name" value="LCL_NRPS-like"/>
    <property type="match status" value="2"/>
</dbReference>
<dbReference type="PROSITE" id="PS50075">
    <property type="entry name" value="CARRIER"/>
    <property type="match status" value="4"/>
</dbReference>
<dbReference type="Gene3D" id="3.40.50.12780">
    <property type="entry name" value="N-terminal domain of ligase-like"/>
    <property type="match status" value="2"/>
</dbReference>
<dbReference type="SUPFAM" id="SSF52777">
    <property type="entry name" value="CoA-dependent acyltransferases"/>
    <property type="match status" value="12"/>
</dbReference>
<dbReference type="CDD" id="cd19534">
    <property type="entry name" value="E_NRPS"/>
    <property type="match status" value="2"/>
</dbReference>
<dbReference type="EMBL" id="JAOZEW010000008">
    <property type="protein sequence ID" value="MCV9927835.1"/>
    <property type="molecule type" value="Genomic_DNA"/>
</dbReference>
<dbReference type="CDD" id="cd19543">
    <property type="entry name" value="DCL_NRPS"/>
    <property type="match status" value="1"/>
</dbReference>
<dbReference type="InterPro" id="IPR023213">
    <property type="entry name" value="CAT-like_dom_sf"/>
</dbReference>
<dbReference type="PANTHER" id="PTHR45527">
    <property type="entry name" value="NONRIBOSOMAL PEPTIDE SYNTHETASE"/>
    <property type="match status" value="1"/>
</dbReference>
<dbReference type="Pfam" id="PF00501">
    <property type="entry name" value="AMP-binding"/>
    <property type="match status" value="4"/>
</dbReference>
<dbReference type="Gene3D" id="3.30.559.10">
    <property type="entry name" value="Chloramphenicol acetyltransferase-like domain"/>
    <property type="match status" value="6"/>
</dbReference>
<keyword evidence="4" id="KW-0597">Phosphoprotein</keyword>
<evidence type="ECO:0000313" key="7">
    <source>
        <dbReference type="EMBL" id="MCV9927835.1"/>
    </source>
</evidence>
<gene>
    <name evidence="7" type="ORF">OIU83_09240</name>
</gene>
<dbReference type="FunFam" id="1.10.1200.10:FF:000005">
    <property type="entry name" value="Nonribosomal peptide synthetase 1"/>
    <property type="match status" value="3"/>
</dbReference>
<dbReference type="InterPro" id="IPR025110">
    <property type="entry name" value="AMP-bd_C"/>
</dbReference>
<dbReference type="InterPro" id="IPR001242">
    <property type="entry name" value="Condensation_dom"/>
</dbReference>
<feature type="domain" description="Carrier" evidence="6">
    <location>
        <begin position="4352"/>
        <end position="4426"/>
    </location>
</feature>
<dbReference type="FunFam" id="2.30.38.10:FF:000001">
    <property type="entry name" value="Non-ribosomal peptide synthetase PvdI"/>
    <property type="match status" value="2"/>
</dbReference>
<evidence type="ECO:0000259" key="6">
    <source>
        <dbReference type="PROSITE" id="PS50075"/>
    </source>
</evidence>
<evidence type="ECO:0000256" key="3">
    <source>
        <dbReference type="ARBA" id="ARBA00022450"/>
    </source>
</evidence>
<dbReference type="CDD" id="cd12117">
    <property type="entry name" value="A_NRPS_Srf_like"/>
    <property type="match status" value="1"/>
</dbReference>
<dbReference type="InterPro" id="IPR006162">
    <property type="entry name" value="Ppantetheine_attach_site"/>
</dbReference>
<dbReference type="SUPFAM" id="SSF47336">
    <property type="entry name" value="ACP-like"/>
    <property type="match status" value="4"/>
</dbReference>
<keyword evidence="8" id="KW-1185">Reference proteome</keyword>
<protein>
    <submittedName>
        <fullName evidence="7">Amino acid adenylation domain-containing protein</fullName>
    </submittedName>
</protein>
<dbReference type="InterPro" id="IPR010060">
    <property type="entry name" value="NRPS_synth"/>
</dbReference>
<dbReference type="InterPro" id="IPR000873">
    <property type="entry name" value="AMP-dep_synth/lig_dom"/>
</dbReference>
<dbReference type="SUPFAM" id="SSF56801">
    <property type="entry name" value="Acetyl-CoA synthetase-like"/>
    <property type="match status" value="4"/>
</dbReference>
<dbReference type="InterPro" id="IPR036736">
    <property type="entry name" value="ACP-like_sf"/>
</dbReference>
<dbReference type="NCBIfam" id="TIGR01720">
    <property type="entry name" value="NRPS-para261"/>
    <property type="match status" value="2"/>
</dbReference>
<organism evidence="7 8">
    <name type="scientific">Flavobacterium shii</name>
    <dbReference type="NCBI Taxonomy" id="2987687"/>
    <lineage>
        <taxon>Bacteria</taxon>
        <taxon>Pseudomonadati</taxon>
        <taxon>Bacteroidota</taxon>
        <taxon>Flavobacteriia</taxon>
        <taxon>Flavobacteriales</taxon>
        <taxon>Flavobacteriaceae</taxon>
        <taxon>Flavobacterium</taxon>
    </lineage>
</organism>
<evidence type="ECO:0000256" key="1">
    <source>
        <dbReference type="ARBA" id="ARBA00001957"/>
    </source>
</evidence>
<feature type="domain" description="Carrier" evidence="6">
    <location>
        <begin position="767"/>
        <end position="842"/>
    </location>
</feature>
<comment type="cofactor">
    <cofactor evidence="1">
        <name>pantetheine 4'-phosphate</name>
        <dbReference type="ChEBI" id="CHEBI:47942"/>
    </cofactor>
</comment>
<dbReference type="Pfam" id="PF13193">
    <property type="entry name" value="AMP-binding_C"/>
    <property type="match status" value="2"/>
</dbReference>
<dbReference type="InterPro" id="IPR042099">
    <property type="entry name" value="ANL_N_sf"/>
</dbReference>
<dbReference type="InterPro" id="IPR010071">
    <property type="entry name" value="AA_adenyl_dom"/>
</dbReference>
<evidence type="ECO:0000256" key="4">
    <source>
        <dbReference type="ARBA" id="ARBA00022553"/>
    </source>
</evidence>
<dbReference type="Proteomes" id="UP001151079">
    <property type="component" value="Unassembled WGS sequence"/>
</dbReference>
<dbReference type="FunFam" id="3.40.50.980:FF:000001">
    <property type="entry name" value="Non-ribosomal peptide synthetase"/>
    <property type="match status" value="2"/>
</dbReference>
<reference evidence="7" key="1">
    <citation type="submission" date="2022-10" db="EMBL/GenBank/DDBJ databases">
        <title>Two novel species of Flavobacterium.</title>
        <authorList>
            <person name="Liu Q."/>
            <person name="Xin Y.-H."/>
        </authorList>
    </citation>
    <scope>NUCLEOTIDE SEQUENCE</scope>
    <source>
        <strain evidence="7">LS1R49</strain>
    </source>
</reference>
<dbReference type="FunFam" id="3.30.300.30:FF:000015">
    <property type="entry name" value="Nonribosomal peptide synthase SidD"/>
    <property type="match status" value="1"/>
</dbReference>
<dbReference type="InterPro" id="IPR020806">
    <property type="entry name" value="PKS_PP-bd"/>
</dbReference>
<feature type="domain" description="Carrier" evidence="6">
    <location>
        <begin position="1818"/>
        <end position="1892"/>
    </location>
</feature>
<feature type="domain" description="Carrier" evidence="6">
    <location>
        <begin position="3313"/>
        <end position="3388"/>
    </location>
</feature>
<dbReference type="Pfam" id="PF00668">
    <property type="entry name" value="Condensation"/>
    <property type="match status" value="6"/>
</dbReference>
<evidence type="ECO:0000256" key="2">
    <source>
        <dbReference type="ARBA" id="ARBA00006432"/>
    </source>
</evidence>
<dbReference type="GO" id="GO:0043041">
    <property type="term" value="P:amino acid activation for nonribosomal peptide biosynthetic process"/>
    <property type="evidence" value="ECO:0007669"/>
    <property type="project" value="TreeGrafter"/>
</dbReference>
<evidence type="ECO:0000256" key="5">
    <source>
        <dbReference type="ARBA" id="ARBA00022737"/>
    </source>
</evidence>
<dbReference type="CDD" id="cd05930">
    <property type="entry name" value="A_NRPS"/>
    <property type="match status" value="3"/>
</dbReference>
<dbReference type="NCBIfam" id="NF003417">
    <property type="entry name" value="PRK04813.1"/>
    <property type="match status" value="4"/>
</dbReference>
<dbReference type="Pfam" id="PF00550">
    <property type="entry name" value="PP-binding"/>
    <property type="match status" value="4"/>
</dbReference>
<proteinExistence type="inferred from homology"/>
<dbReference type="Gene3D" id="3.30.300.30">
    <property type="match status" value="4"/>
</dbReference>
<dbReference type="PANTHER" id="PTHR45527:SF1">
    <property type="entry name" value="FATTY ACID SYNTHASE"/>
    <property type="match status" value="1"/>
</dbReference>
<dbReference type="GO" id="GO:0031177">
    <property type="term" value="F:phosphopantetheine binding"/>
    <property type="evidence" value="ECO:0007669"/>
    <property type="project" value="InterPro"/>
</dbReference>
<dbReference type="PROSITE" id="PS00455">
    <property type="entry name" value="AMP_BINDING"/>
    <property type="match status" value="4"/>
</dbReference>
<dbReference type="FunFam" id="3.30.300.30:FF:000010">
    <property type="entry name" value="Enterobactin synthetase component F"/>
    <property type="match status" value="2"/>
</dbReference>
<keyword evidence="5" id="KW-0677">Repeat</keyword>
<evidence type="ECO:0000313" key="8">
    <source>
        <dbReference type="Proteomes" id="UP001151079"/>
    </source>
</evidence>
<dbReference type="Gene3D" id="3.30.559.30">
    <property type="entry name" value="Nonribosomal peptide synthetase, condensation domain"/>
    <property type="match status" value="6"/>
</dbReference>
<dbReference type="GO" id="GO:0044550">
    <property type="term" value="P:secondary metabolite biosynthetic process"/>
    <property type="evidence" value="ECO:0007669"/>
    <property type="project" value="TreeGrafter"/>
</dbReference>
<dbReference type="InterPro" id="IPR020845">
    <property type="entry name" value="AMP-binding_CS"/>
</dbReference>
<dbReference type="InterPro" id="IPR045851">
    <property type="entry name" value="AMP-bd_C_sf"/>
</dbReference>
<keyword evidence="3" id="KW-0596">Phosphopantetheine</keyword>
<dbReference type="Gene3D" id="1.10.1200.10">
    <property type="entry name" value="ACP-like"/>
    <property type="match status" value="4"/>
</dbReference>
<sequence>MKVLSLNKAKTEEFLNRFLNENQNSDSNPFFGGIHLKNEEGRSHVKLQLEINDIQKIQEICNGSDILIYNFYCCVLSILLHKYEETSFFISPLSQFEEYAESNNQFFVLQYQLDKSENFKSIFSASKNSLLESIENSFDFEIFDDSFLNFEDFKNKISFGISINEINNDILDIVKTQFAFDFKSDNPSLDITCKGEIIDNELLHIFGDNFNKLLNETLQNLYEPISNLEFRGNKEERILSQVNQWETNFSLDKNIVELLIEQCENQSDKIAISNNDQTITYKELNQQTNRLARYIQNQFAAGKDDLFGIMLSRSINMVSGIFSVWKAGSAYVPVATNLGDDALQHIIENSNLKAIITDDLNVLEQLKGLSIEIPVIDLNIINEFVNELSDLPLNVKIGDEDLAYVIYTSGSTGKPKGAMIEHYGMLNHIMAKITEMGIDQNSIVAQNAPHTFDISVWQFFAPLVAGGTSIIYDEDTILEINEFVTRITNDKVTLLELVPSYLLEMLNYIESEDNKVALFLNILILNAETLTKGMVKRWLDAYSNIPIVNTYGATEVSDDMSHFIMHDVPKSYSVPVMKQPIQNFEVHILDENRERVPVGVKGEIYLASPCVGRGYFNDEKRTKEAFLKGPIEGITNQERIYKTGDLGRFMPNGTMEFIGRNDNQVKILGHRIELDAIENITAEIATVKSVKAIAHTDKQMIVLYYVSDFEIDKAFMEGEILKKLPKYMLPSAFIHMSNFPLTKNGKIDKNRLPSVKLEDLATKEYVAPQNETEEKLAVIWQEVLKVDRIGVTDNFFELGGHSLLAVRTINRIKKELGLNTSVKTFFENPTIVSLSKLLKEEQYIQIEKSAILNSYPLTASQHRFWVLSQVGDASLAYNLSMPLQFKGELDVSKFEESFLFLINRHESLRTSFQLDENGQVRQFITSMDDLDFSINYIDLSSDIEKEIAVAAYLAKENATTFNLEQAPLLRVSLIKVADQEYVFFMTMHHIIGDGWSSVVLFKEMVSIYNSLIESKEINLPELRIQYKDYAGWLNKESQLEHYKTSETYWLNQFSGSLPVMELPGYKKRPLVKTYNGDYLSYQFPNGFTEKLTAFSQKHDVTLFMTLMAGVNALLNRYTGQEDIIIGSPIAGREHSDLENQIGLYLNTLAFRTKTDKDFNFLDLLRHEKEVILGAYEHQGYPFDELVDNLELKRDSSRSALFDIMVVLQSQSKLNNFENDKLLGLEIKEQEVTHKKAQFDLIFAFMETDGLLLGIEYNTDIYESSFIEKIFTHFEQLLSIMIAEPQAKIQHIDYLNSEEKQRLLVDFNNTQVDYPRDKTIVELFEEQVQKTPDNIAVVFEGREIKYKELNDLSDHLAYSLKKNYKISKGDKIGIHLTRSEWLVVAILGILKSGGTYIPIDSELPNNRKAFVSEDTVLTLLITESAFTQDLDFYNGNVLFIDTEFNPFQEDVILDKINLDPTDLAYIIYTSGSTGLPKGVMIEHSSLTNYLVWAKEYYLDKNLRNTDFGLFTSMSFDLTITSFFLPLISGGCLNVLPSSDSFQNLLESYFTSDMSCVKLTPAHISVLGNLGIQSSKIQLAIVGGEELQEDHVRILKNINPDIRIVNEYGPTESTVGCTIYEPQFVEAEILIGRPVANTAIYILDALNNLQPEGVMGEICIGGSGLAKGYWNRPELTSEKFISNPFEAGSSLYKTGDLGKWLADGNLVYLGRVDDQIKIRGHRIELGEIERNLSSLNGVKQSVVVAHVKDGDKFLVAYYVSDAVLDKKALKSELGKVLPEYMLPGYYIQLDVMPLTSNGKIDRKSLPEVRAEDLIKTEYIAPRTAEEKVLAGVWSEVLKYEEIGIKDSFYNLGGDSIKSILIVSRLKQRGFLIKVDQILRNPVLEDLALLIEVSITVVDQSEVTGASVLTPIQHYFFDNETLPNKNHYNQSVLLKSKEELDTRVLAACISMLVSHHDALRMVYKEESEGWVQYNENSNELHYKIDFYDLRSESDELLSLNDIGDELQSNFDISSGILFNIGHFRLSDGDRVALIIHHLVIDGISWRILLEDLSTLYLAYQSGNSANLPLKTDSFQRWASLQQNFAKGYEMQQERPYWDGISKAGISQLPSDYINAVKFSNIDKRNGFVLDNLQTEKLQTQVHHVYKTEINDLLLTGLGLAIEEVFGVSKSAVKMEGHGREEIIDGVDIGRTVGWFTSVYPFILDVSGDKALISVKDSLRKIPNKGIGYGILNYLDAPFESSLVPSIQFNYLGDFGSNAGGSQDEVMFEFASENIGSSVDITNMQSTILLDVSGMMVAGGLSMSIGYSGERYSEETIEKLTRAYENQLKNLITELSKEKQSQLTPSDLTYRDLSIEELQQLNKDNSVEDIYELSPLQQGFYYHWLADYSSPMYFEQMAYAVNTEELSVENSKQAFRDLISRYSILRTSFTNNFGDQPLQIVHKEVESDFSYEKMEKTEGETVEEYIERIKAEDIAKGFDLAQPSLMRLKIVEVEKNRYVFIWSYHHILMDGWCMSILINEFSSILNAISVNQNINLPNPLKYSDYIKWLSKIDQQESLDYWKNYLNDLKTVVDLPFKQKKESSTSFDIKHFRFNIEGELYQNVISYCQEIGVTLNVFVQGVWGYLLSRYNNTTDVVFGTVVSGRPAELIGVETMVGLFINTIPVRVKYNNGETPKTLLKQIQSNAIGSSSHHYTNLSEVQSQSDLGSELIKTLLTFENYFVQEIEENTNKSLSNQSNYIENVTVFEQTNYDFNIIATPSAAALKIDFGYNSEVLDKSLIENLSFNFLKIASEFSKKDNLNLNEIDYLSDKEKQQVLLDFNDTFFEHLEDKTVIDLFEEQTDRTPNKIAVRFNDIELTYRELNEKANQFAHYLIESYEIQTNDIIGIKLQRSEMLIVSILGVLKSGGAYVPIDPGYPENRIEYIEKHSKCKIVINDTYLQFFEEVNEQYSKENVSIKDLYDNLAYVIYTSGSTGNPKGVAIGHKSLFNFIISIQHKPKIEENDYLFSVTTQSFDISILEFFSPLTIGASLYVASEELLANPLAVVKTLEDLKLTIIQATPSFYEMLYNAGWKGNKSIKILCGGDLLSEILAQKLLETNAELWNMYGPTETTIWSSCKKITKANEASNVGKPINNTKIYILDQFMKNLPIGCPGAIYIGGEGLAKGYFRNQELTDEKFIKSQFDQNKKVYNTGDLGCWNEKGEVEFMGRNDNQVKIRGHRIELGEIEISLLNFSNDIKQVVVDAKEVNGDKVLIAYYVSVSEINKSDLRQYLIQHLPEFMVPGFFISLPKIPLTFNGKIDRKALPDVSGKDIIKKKYIAPRNEQEESLVMIWQEILKVDKIGITDNFLELGGHSLLIVKVINRIKKELISDVSVKVFFENPTIESLSKKLREGQYFPISRVAKQNSYAVTASQQRFWVLSQFEDTSLAYNMPVVLKLKGELEISKFEESFLFLINRHEALRTCFKLNEAGQLSQFITSMDDLDFSLNYVDLSLSTEKEVAVESYLAKENSIAFNLEKAPLIRVSLIKTGDEDYVFFMTMHHIIGDGWSSELLVKEMVTIYNSLIQAKEVDLPELSIQYKDYAGWLNEELQQEHYKTSEVYWLNQFSGSLPVIELPGFNKRPVVKTYNGDSVNYQFSDTFLEKLKDFSKKQDLTLFMTLMTGINTLLSRYTGQQDIIIGSPIAGREHPDLENQIGLYLNTLALRTQIDKDFNFLDLLRHEKQVILDAYEHQSYPFDELVEKLELKRDSSRSAMFDIMVVLQSQSTLNSFENDKLSGLEVYEYETSTKVAQFDMTFTFIEQDSLRLSINYNTDIYDLSFVEQIAVHFEQLVSRMIDEPETKIQQVDYLSTREKQLLLIDFNNTAVAYPGDKTVVALFEKQVEETPEHIAVVFEDREITYKELNEEANELGHYLRDNYQIQPDDFVGIKLGRSEKLIISILGILKSGGAYVPIDANYPQDRIKYIEEDTRCKIIIDDSQWNLFKSSKVENKKGNLPLVNSPKDLAYVIYTSGTTGNPKGVMVEHKSVVRLVKPGSYFLLNESKILLSTGAISFDATIIEYFGTLLNGSKLIIAKQESLLEIATLKSIINKNKVNCLWMTATWFSQIADSDISVFETIEHLIAGGDVVSPAHTKKLFDVYKSIKITNGYGPTENTTFSLTHKISYSDTTSIPIGKPIENSTAYILDDHLQPVPVGVSGTLYVAGDGLSRGYLNKPELTAEKFIENPFVQGTKMYNTGDLAKWLPNGDVIYLGRNDDQVKIRGHRIELGEIERNIANIEGISQSVVVINEKDSDKYIVAYYVSDKKTGKKEIQESLLKKLPDYMLPSYYIQIDSIPLTSNGKADRKSLPEVRAEDLIKTEYIAPCTAEEKVLAGVWSEVLKYEEIGIKDSFYNLGGDSIKSILIVSRLKQRGFLIKVDQILRNPVLEDLALLIEVSTTVVDQSEVTGASVLTPIQHYFFDNETLPNKNHYNQSVLLKSKEELDTRVLAACISMLVSHHDALRMVYKEESEGWVQYNENSNELHYKIDFYDLRSESDELLSLNDIGDELQSNFDISSGILFNIGHFRLSDGDRVALIIHHLVIDGISWRILLEDLSTLYLAYQSGNSANLPLKTDSFQRWASLQQNFAKGYEMQQERPYWDGISKAGISQLPSDYINAVKFSNIDKRNGFVLDNLQTEKLQTQVHHVYKTEINDLLLTGLGLAIEEVFGVSKSAVKMEGHGREEIIDGVDIGRTVGWFTSVYPFILDVSGDKALISVKDSLRKIPNKGIGYGILNYLDAPFESSLVPSIQFNYLGDFGSNAGGSQDEVMFEFASENIGSSVDITNMQSTILLDVSGMMVAGGLSMSIGYSGERYSEETIEKLTRAYENQLKNLIEMLALKSVKEITDFNELPYIKTGVEWSYGDLMELSPNQKRFYKYEYSCVTMRDKMNNFNKNTFEQDFRVFLSGFPALNLKYETIDDKVFQKYIQPTDVELQILITDVSLMNEEQVLKITDEFLKKPYDLVNGPLIRCLALQEDPSGSTATITIKIHHSLLDYYSVNRIYEELCNYFQGGKIQNSYCHPFDFIVKKAEFLLSEQGLKERKYWTDTLKETPLYDNEINPGTETVNVIQETVISDERFINIKEMAKENNIPVSAFFIGFYEMILNTLNLDKRGLYSFMVNGREQEVEGMDINNILGVTDNALPLSYKQGDINMDLESILEIYISYLRNRTYQSVPYETIRKDTLEATGYDIDENMNGYLNLYLKEGSVSSKNASNQKLNAYQDDLLVFYGINLECEIYKDGVYFSLMCPKDIYEKNRDLICLDSLIQDLLKRIEVSQNSEINTF</sequence>
<dbReference type="Gene3D" id="3.40.50.980">
    <property type="match status" value="4"/>
</dbReference>
<dbReference type="GO" id="GO:0005737">
    <property type="term" value="C:cytoplasm"/>
    <property type="evidence" value="ECO:0007669"/>
    <property type="project" value="TreeGrafter"/>
</dbReference>
<name>A0A9X3BXV2_9FLAO</name>
<dbReference type="InterPro" id="IPR009081">
    <property type="entry name" value="PP-bd_ACP"/>
</dbReference>
<comment type="similarity">
    <text evidence="2">Belongs to the ATP-dependent AMP-binding enzyme family.</text>
</comment>
<dbReference type="PROSITE" id="PS00012">
    <property type="entry name" value="PHOSPHOPANTETHEINE"/>
    <property type="match status" value="2"/>
</dbReference>
<dbReference type="RefSeq" id="WP_264205966.1">
    <property type="nucleotide sequence ID" value="NZ_JAOZEW010000008.1"/>
</dbReference>
<dbReference type="Gene3D" id="2.30.38.10">
    <property type="entry name" value="Luciferase, Domain 3"/>
    <property type="match status" value="2"/>
</dbReference>
<comment type="caution">
    <text evidence="7">The sequence shown here is derived from an EMBL/GenBank/DDBJ whole genome shotgun (WGS) entry which is preliminary data.</text>
</comment>
<dbReference type="GO" id="GO:0003824">
    <property type="term" value="F:catalytic activity"/>
    <property type="evidence" value="ECO:0007669"/>
    <property type="project" value="InterPro"/>
</dbReference>
<dbReference type="SMART" id="SM00823">
    <property type="entry name" value="PKS_PP"/>
    <property type="match status" value="2"/>
</dbReference>
<dbReference type="NCBIfam" id="TIGR01733">
    <property type="entry name" value="AA-adenyl-dom"/>
    <property type="match status" value="4"/>
</dbReference>